<comment type="subunit">
    <text evidence="1">Interacts (via N-terminus) with spn-A/Rad51.</text>
</comment>
<dbReference type="GO" id="GO:0007131">
    <property type="term" value="P:reciprocal meiotic recombination"/>
    <property type="evidence" value="ECO:0007669"/>
    <property type="project" value="TreeGrafter"/>
</dbReference>
<evidence type="ECO:0000256" key="4">
    <source>
        <dbReference type="ARBA" id="ARBA00022776"/>
    </source>
</evidence>
<dbReference type="GO" id="GO:0016787">
    <property type="term" value="F:hydrolase activity"/>
    <property type="evidence" value="ECO:0007669"/>
    <property type="project" value="UniProtKB-KW"/>
</dbReference>
<feature type="domain" description="Helicase C-terminal" evidence="11">
    <location>
        <begin position="507"/>
        <end position="670"/>
    </location>
</feature>
<evidence type="ECO:0000259" key="11">
    <source>
        <dbReference type="PROSITE" id="PS51194"/>
    </source>
</evidence>
<dbReference type="InterPro" id="IPR050496">
    <property type="entry name" value="SNF2_RAD54_helicase_repair"/>
</dbReference>
<keyword evidence="6" id="KW-0131">Cell cycle</keyword>
<evidence type="ECO:0000256" key="3">
    <source>
        <dbReference type="ARBA" id="ARBA00022618"/>
    </source>
</evidence>
<evidence type="ECO:0000256" key="6">
    <source>
        <dbReference type="ARBA" id="ARBA00023306"/>
    </source>
</evidence>
<dbReference type="InterPro" id="IPR049730">
    <property type="entry name" value="SNF2/RAD54-like_C"/>
</dbReference>
<dbReference type="PROSITE" id="PS51192">
    <property type="entry name" value="HELICASE_ATP_BIND_1"/>
    <property type="match status" value="1"/>
</dbReference>
<dbReference type="SMART" id="SM00487">
    <property type="entry name" value="DEXDc"/>
    <property type="match status" value="1"/>
</dbReference>
<dbReference type="Proteomes" id="UP000046395">
    <property type="component" value="Unassembled WGS sequence"/>
</dbReference>
<dbReference type="PANTHER" id="PTHR45629">
    <property type="entry name" value="SNF2/RAD54 FAMILY MEMBER"/>
    <property type="match status" value="1"/>
</dbReference>
<evidence type="ECO:0000313" key="12">
    <source>
        <dbReference type="Proteomes" id="UP000046395"/>
    </source>
</evidence>
<dbReference type="GO" id="GO:0005524">
    <property type="term" value="F:ATP binding"/>
    <property type="evidence" value="ECO:0007669"/>
    <property type="project" value="InterPro"/>
</dbReference>
<reference evidence="13" key="1">
    <citation type="submission" date="2019-12" db="UniProtKB">
        <authorList>
            <consortium name="WormBaseParasite"/>
        </authorList>
    </citation>
    <scope>IDENTIFICATION</scope>
</reference>
<dbReference type="InterPro" id="IPR014001">
    <property type="entry name" value="Helicase_ATP-bd"/>
</dbReference>
<dbReference type="SMART" id="SM00490">
    <property type="entry name" value="HELICc"/>
    <property type="match status" value="1"/>
</dbReference>
<dbReference type="GO" id="GO:0051301">
    <property type="term" value="P:cell division"/>
    <property type="evidence" value="ECO:0007669"/>
    <property type="project" value="UniProtKB-KW"/>
</dbReference>
<accession>A0A5S6QYU1</accession>
<proteinExistence type="predicted"/>
<sequence>MLKSAAPSRLDGTRESKVQRSGQEKAAVTLPSQHENCLRHFEVLVGKPSTRKRKHWQYDAVLCLRARGDATLEVNAPDVQRTISCRLRNSELYPGQQFRMANVEVMVLQESVSQSAADASGDLPTHLRTSASDDALREVNTSAQPSASRSLPPTSGNEWSEELSLDPCWSAVLRPHQREGVCFLYKCISGLNSFGKYGAVLADEMGLGKSVQCIALVLALMKRYGTPPLLNRVLLLAPCSLLANWRNEIFKWTNVDKRSQVQVVLMQSKRDIDSSRLHRPNSILLVSYEMFLRNEQLFNQCRIDLLICDEAHRRILLTGTPVQNNLCELYSLCDFANPGVLGLPEEFRSLYVKPILGSMSMEADDAARCYGRLKRKRLNEQLSQFLLRRTQETIMPYLPTKVDYAVFCRPSPLQARVYRQIVRLAKMMMDGEIISSRPEWHLTILDYMRKLCNHPAILFYSCQEYVNKTADSSNTVAQRNILDEFAGTSSVGETRVEDCGKLFVLANLLRNVRQCYPDEKVVIASNFTETLNVIQSYCVSAGYSLYRLDGSTSAAARQKMVDSFNSESDRTFLFLLSTKAGGLGLNLIGANRLVLYDLDWNPTFDKQAMARVWRDGQRRVCRIYRLISTGTIEECIFQRQVKKGEVAQVVDSLIEDLSVNCLQISLEDLKNILALNLNTSCATHDLLACCCDGGIEEKSAAEEKLHFCSVKPLYEWTHLSGSLLDTHSDKDSCLRSFGGVVSFLFSQSNRSEFRTV</sequence>
<dbReference type="CDD" id="cd18793">
    <property type="entry name" value="SF2_C_SNF"/>
    <property type="match status" value="1"/>
</dbReference>
<dbReference type="Pfam" id="PF00271">
    <property type="entry name" value="Helicase_C"/>
    <property type="match status" value="1"/>
</dbReference>
<evidence type="ECO:0000256" key="1">
    <source>
        <dbReference type="ARBA" id="ARBA00011467"/>
    </source>
</evidence>
<evidence type="ECO:0000256" key="7">
    <source>
        <dbReference type="ARBA" id="ARBA00024776"/>
    </source>
</evidence>
<dbReference type="InterPro" id="IPR038718">
    <property type="entry name" value="SNF2-like_sf"/>
</dbReference>
<protein>
    <recommendedName>
        <fullName evidence="2">DNA repair and recombination protein RAD54-like</fullName>
    </recommendedName>
    <alternativeName>
        <fullName evidence="8">Protein okra</fullName>
    </alternativeName>
</protein>
<evidence type="ECO:0000256" key="8">
    <source>
        <dbReference type="ARBA" id="ARBA00029956"/>
    </source>
</evidence>
<dbReference type="InterPro" id="IPR001650">
    <property type="entry name" value="Helicase_C-like"/>
</dbReference>
<feature type="domain" description="Helicase ATP-binding" evidence="10">
    <location>
        <begin position="190"/>
        <end position="339"/>
    </location>
</feature>
<evidence type="ECO:0000259" key="10">
    <source>
        <dbReference type="PROSITE" id="PS51192"/>
    </source>
</evidence>
<name>A0A5S6QYU1_TRIMR</name>
<evidence type="ECO:0000256" key="9">
    <source>
        <dbReference type="SAM" id="MobiDB-lite"/>
    </source>
</evidence>
<dbReference type="GO" id="GO:0015616">
    <property type="term" value="F:DNA translocase activity"/>
    <property type="evidence" value="ECO:0007669"/>
    <property type="project" value="TreeGrafter"/>
</dbReference>
<keyword evidence="3" id="KW-0132">Cell division</keyword>
<dbReference type="InterPro" id="IPR027417">
    <property type="entry name" value="P-loop_NTPase"/>
</dbReference>
<keyword evidence="4" id="KW-0498">Mitosis</keyword>
<feature type="compositionally biased region" description="Polar residues" evidence="9">
    <location>
        <begin position="139"/>
        <end position="158"/>
    </location>
</feature>
<dbReference type="InterPro" id="IPR000330">
    <property type="entry name" value="SNF2_N"/>
</dbReference>
<evidence type="ECO:0000256" key="5">
    <source>
        <dbReference type="ARBA" id="ARBA00022801"/>
    </source>
</evidence>
<dbReference type="PROSITE" id="PS51194">
    <property type="entry name" value="HELICASE_CTER"/>
    <property type="match status" value="1"/>
</dbReference>
<evidence type="ECO:0000256" key="2">
    <source>
        <dbReference type="ARBA" id="ARBA00015341"/>
    </source>
</evidence>
<dbReference type="AlphaFoldDB" id="A0A5S6QYU1"/>
<organism evidence="12 13">
    <name type="scientific">Trichuris muris</name>
    <name type="common">Mouse whipworm</name>
    <dbReference type="NCBI Taxonomy" id="70415"/>
    <lineage>
        <taxon>Eukaryota</taxon>
        <taxon>Metazoa</taxon>
        <taxon>Ecdysozoa</taxon>
        <taxon>Nematoda</taxon>
        <taxon>Enoplea</taxon>
        <taxon>Dorylaimia</taxon>
        <taxon>Trichinellida</taxon>
        <taxon>Trichuridae</taxon>
        <taxon>Trichuris</taxon>
    </lineage>
</organism>
<comment type="function">
    <text evidence="7">Involved in mitotic DNA repair and meiotic recombination. Functions in the recombinational DNA repair pathway. Essential for interhomolog gene conversion (GC), but may have a less important role in intersister GC than spn-A/Rad51. In the presence of DNA, spn-A/Rad51 enhances the ATPase activity of okr/Rad54.</text>
</comment>
<keyword evidence="12" id="KW-1185">Reference proteome</keyword>
<dbReference type="Gene3D" id="1.20.120.850">
    <property type="entry name" value="SWI2/SNF2 ATPases, N-terminal domain"/>
    <property type="match status" value="1"/>
</dbReference>
<dbReference type="Gene3D" id="3.40.50.300">
    <property type="entry name" value="P-loop containing nucleotide triphosphate hydrolases"/>
    <property type="match status" value="1"/>
</dbReference>
<dbReference type="STRING" id="70415.A0A5S6QYU1"/>
<feature type="region of interest" description="Disordered" evidence="9">
    <location>
        <begin position="1"/>
        <end position="31"/>
    </location>
</feature>
<dbReference type="GO" id="GO:0000724">
    <property type="term" value="P:double-strand break repair via homologous recombination"/>
    <property type="evidence" value="ECO:0007669"/>
    <property type="project" value="TreeGrafter"/>
</dbReference>
<dbReference type="PANTHER" id="PTHR45629:SF7">
    <property type="entry name" value="DNA EXCISION REPAIR PROTEIN ERCC-6-RELATED"/>
    <property type="match status" value="1"/>
</dbReference>
<keyword evidence="5" id="KW-0378">Hydrolase</keyword>
<feature type="region of interest" description="Disordered" evidence="9">
    <location>
        <begin position="117"/>
        <end position="158"/>
    </location>
</feature>
<dbReference type="SUPFAM" id="SSF52540">
    <property type="entry name" value="P-loop containing nucleoside triphosphate hydrolases"/>
    <property type="match status" value="2"/>
</dbReference>
<dbReference type="GO" id="GO:0005634">
    <property type="term" value="C:nucleus"/>
    <property type="evidence" value="ECO:0007669"/>
    <property type="project" value="TreeGrafter"/>
</dbReference>
<evidence type="ECO:0000313" key="13">
    <source>
        <dbReference type="WBParaSite" id="TMUE_3000012551.1"/>
    </source>
</evidence>
<dbReference type="WBParaSite" id="TMUE_3000012551.1">
    <property type="protein sequence ID" value="TMUE_3000012551.1"/>
    <property type="gene ID" value="WBGene00288493"/>
</dbReference>
<dbReference type="Pfam" id="PF00176">
    <property type="entry name" value="SNF2-rel_dom"/>
    <property type="match status" value="1"/>
</dbReference>
<dbReference type="Gene3D" id="3.40.50.10810">
    <property type="entry name" value="Tandem AAA-ATPase domain"/>
    <property type="match status" value="1"/>
</dbReference>